<organism evidence="1 2">
    <name type="scientific">Drosophila rubida</name>
    <dbReference type="NCBI Taxonomy" id="30044"/>
    <lineage>
        <taxon>Eukaryota</taxon>
        <taxon>Metazoa</taxon>
        <taxon>Ecdysozoa</taxon>
        <taxon>Arthropoda</taxon>
        <taxon>Hexapoda</taxon>
        <taxon>Insecta</taxon>
        <taxon>Pterygota</taxon>
        <taxon>Neoptera</taxon>
        <taxon>Endopterygota</taxon>
        <taxon>Diptera</taxon>
        <taxon>Brachycera</taxon>
        <taxon>Muscomorpha</taxon>
        <taxon>Ephydroidea</taxon>
        <taxon>Drosophilidae</taxon>
        <taxon>Drosophila</taxon>
    </lineage>
</organism>
<gene>
    <name evidence="1" type="ORF">KR093_003722</name>
</gene>
<feature type="non-terminal residue" evidence="1">
    <location>
        <position position="1"/>
    </location>
</feature>
<reference evidence="1" key="1">
    <citation type="journal article" date="2021" name="Mol. Ecol. Resour.">
        <title>Phylogenomic analyses of the genus Drosophila reveals genomic signals of climate adaptation.</title>
        <authorList>
            <person name="Li F."/>
            <person name="Rane R.V."/>
            <person name="Luria V."/>
            <person name="Xiong Z."/>
            <person name="Chen J."/>
            <person name="Li Z."/>
            <person name="Catullo R.A."/>
            <person name="Griffin P.C."/>
            <person name="Schiffer M."/>
            <person name="Pearce S."/>
            <person name="Lee S.F."/>
            <person name="McElroy K."/>
            <person name="Stocker A."/>
            <person name="Shirriffs J."/>
            <person name="Cockerell F."/>
            <person name="Coppin C."/>
            <person name="Sgro C.M."/>
            <person name="Karger A."/>
            <person name="Cain J.W."/>
            <person name="Weber J.A."/>
            <person name="Santpere G."/>
            <person name="Kirschner M.W."/>
            <person name="Hoffmann A.A."/>
            <person name="Oakeshott J.G."/>
            <person name="Zhang G."/>
        </authorList>
    </citation>
    <scope>NUCLEOTIDE SEQUENCE</scope>
    <source>
        <strain evidence="1">BGI-SZ-2011g</strain>
    </source>
</reference>
<protein>
    <submittedName>
        <fullName evidence="1">Uncharacterized protein</fullName>
    </submittedName>
</protein>
<dbReference type="Proteomes" id="UP001200034">
    <property type="component" value="Unassembled WGS sequence"/>
</dbReference>
<keyword evidence="2" id="KW-1185">Reference proteome</keyword>
<proteinExistence type="predicted"/>
<accession>A0AAD4K9U2</accession>
<evidence type="ECO:0000313" key="2">
    <source>
        <dbReference type="Proteomes" id="UP001200034"/>
    </source>
</evidence>
<evidence type="ECO:0000313" key="1">
    <source>
        <dbReference type="EMBL" id="KAH8386944.1"/>
    </source>
</evidence>
<dbReference type="AlphaFoldDB" id="A0AAD4K9U2"/>
<feature type="non-terminal residue" evidence="1">
    <location>
        <position position="90"/>
    </location>
</feature>
<name>A0AAD4K9U2_9MUSC</name>
<comment type="caution">
    <text evidence="1">The sequence shown here is derived from an EMBL/GenBank/DDBJ whole genome shotgun (WGS) entry which is preliminary data.</text>
</comment>
<dbReference type="EMBL" id="JAJJHW010000095">
    <property type="protein sequence ID" value="KAH8386944.1"/>
    <property type="molecule type" value="Genomic_DNA"/>
</dbReference>
<sequence length="90" mass="9375">NVDIVMEATTELGEQRAFEPMNQDTLQSDAAGCAANVSANIFLSVCDEPEPSSSACLTPVSCGMDLDLDLSMVANKGSMTLSVDVSACQL</sequence>